<evidence type="ECO:0000313" key="2">
    <source>
        <dbReference type="Proteomes" id="UP000317421"/>
    </source>
</evidence>
<dbReference type="RefSeq" id="WP_146446210.1">
    <property type="nucleotide sequence ID" value="NZ_SJPR01000005.1"/>
</dbReference>
<dbReference type="OrthoDB" id="9784365at2"/>
<sequence length="377" mass="41833">MIDAFPNFDAQTVKPLEAAQYLRAAGWAEAAAPSDRLWIWHRTVENENFEVLLPRDARFRDYRLRLKELIQTLSTSEQRPAEHVFADIITIGADIIRIRIADPDLEDGSLPIEEHAAIAQKTRELVLAAACAATGPKAVWHTRRPAQAMDHVRKVRIGQSERGSYIVKVINRITPRIGTADDGIDEPFDRKVTSVLADSLEALRSASEDAALRDNFGAFDRAVQSGVSANLCDAVAGLWGGDENQRRLEFNFRWSPTRPVGDDEVRDISLGSDHVAVIREAGRVLRERTPEDDFEIRGLVTDLHRGPLDEEGVVTVVCEVEGKPRHVKLKLSGARYDDALAAHGSERVLTASGTLTKGGRTFTLENPHSVEILEEED</sequence>
<organism evidence="1 2">
    <name type="scientific">Botrimarina colliarenosi</name>
    <dbReference type="NCBI Taxonomy" id="2528001"/>
    <lineage>
        <taxon>Bacteria</taxon>
        <taxon>Pseudomonadati</taxon>
        <taxon>Planctomycetota</taxon>
        <taxon>Planctomycetia</taxon>
        <taxon>Pirellulales</taxon>
        <taxon>Lacipirellulaceae</taxon>
        <taxon>Botrimarina</taxon>
    </lineage>
</organism>
<comment type="caution">
    <text evidence="1">The sequence shown here is derived from an EMBL/GenBank/DDBJ whole genome shotgun (WGS) entry which is preliminary data.</text>
</comment>
<dbReference type="AlphaFoldDB" id="A0A5C6A7K1"/>
<keyword evidence="2" id="KW-1185">Reference proteome</keyword>
<evidence type="ECO:0000313" key="1">
    <source>
        <dbReference type="EMBL" id="TWT95370.1"/>
    </source>
</evidence>
<dbReference type="EMBL" id="SJPR01000005">
    <property type="protein sequence ID" value="TWT95370.1"/>
    <property type="molecule type" value="Genomic_DNA"/>
</dbReference>
<reference evidence="1 2" key="1">
    <citation type="submission" date="2019-02" db="EMBL/GenBank/DDBJ databases">
        <title>Deep-cultivation of Planctomycetes and their phenomic and genomic characterization uncovers novel biology.</title>
        <authorList>
            <person name="Wiegand S."/>
            <person name="Jogler M."/>
            <person name="Boedeker C."/>
            <person name="Pinto D."/>
            <person name="Vollmers J."/>
            <person name="Rivas-Marin E."/>
            <person name="Kohn T."/>
            <person name="Peeters S.H."/>
            <person name="Heuer A."/>
            <person name="Rast P."/>
            <person name="Oberbeckmann S."/>
            <person name="Bunk B."/>
            <person name="Jeske O."/>
            <person name="Meyerdierks A."/>
            <person name="Storesund J.E."/>
            <person name="Kallscheuer N."/>
            <person name="Luecker S."/>
            <person name="Lage O.M."/>
            <person name="Pohl T."/>
            <person name="Merkel B.J."/>
            <person name="Hornburger P."/>
            <person name="Mueller R.-W."/>
            <person name="Bruemmer F."/>
            <person name="Labrenz M."/>
            <person name="Spormann A.M."/>
            <person name="Op Den Camp H."/>
            <person name="Overmann J."/>
            <person name="Amann R."/>
            <person name="Jetten M.S.M."/>
            <person name="Mascher T."/>
            <person name="Medema M.H."/>
            <person name="Devos D.P."/>
            <person name="Kaster A.-K."/>
            <person name="Ovreas L."/>
            <person name="Rohde M."/>
            <person name="Galperin M.Y."/>
            <person name="Jogler C."/>
        </authorList>
    </citation>
    <scope>NUCLEOTIDE SEQUENCE [LARGE SCALE GENOMIC DNA]</scope>
    <source>
        <strain evidence="1 2">Pla108</strain>
    </source>
</reference>
<proteinExistence type="predicted"/>
<accession>A0A5C6A7K1</accession>
<dbReference type="Proteomes" id="UP000317421">
    <property type="component" value="Unassembled WGS sequence"/>
</dbReference>
<name>A0A5C6A7K1_9BACT</name>
<protein>
    <submittedName>
        <fullName evidence="1">Uncharacterized protein</fullName>
    </submittedName>
</protein>
<gene>
    <name evidence="1" type="ORF">Pla108_35180</name>
</gene>